<keyword evidence="1" id="KW-1133">Transmembrane helix</keyword>
<gene>
    <name evidence="2" type="ORF">GCM10022378_04560</name>
</gene>
<evidence type="ECO:0000313" key="3">
    <source>
        <dbReference type="Proteomes" id="UP001500920"/>
    </source>
</evidence>
<keyword evidence="3" id="KW-1185">Reference proteome</keyword>
<keyword evidence="1" id="KW-0812">Transmembrane</keyword>
<protein>
    <submittedName>
        <fullName evidence="2">Uncharacterized protein</fullName>
    </submittedName>
</protein>
<accession>A0ABP7EFF1</accession>
<dbReference type="RefSeq" id="WP_344701004.1">
    <property type="nucleotide sequence ID" value="NZ_BAABCK010000012.1"/>
</dbReference>
<reference evidence="3" key="1">
    <citation type="journal article" date="2019" name="Int. J. Syst. Evol. Microbiol.">
        <title>The Global Catalogue of Microorganisms (GCM) 10K type strain sequencing project: providing services to taxonomists for standard genome sequencing and annotation.</title>
        <authorList>
            <consortium name="The Broad Institute Genomics Platform"/>
            <consortium name="The Broad Institute Genome Sequencing Center for Infectious Disease"/>
            <person name="Wu L."/>
            <person name="Ma J."/>
        </authorList>
    </citation>
    <scope>NUCLEOTIDE SEQUENCE [LARGE SCALE GENOMIC DNA]</scope>
    <source>
        <strain evidence="3">JCM 16981</strain>
    </source>
</reference>
<feature type="transmembrane region" description="Helical" evidence="1">
    <location>
        <begin position="47"/>
        <end position="69"/>
    </location>
</feature>
<evidence type="ECO:0000256" key="1">
    <source>
        <dbReference type="SAM" id="Phobius"/>
    </source>
</evidence>
<proteinExistence type="predicted"/>
<comment type="caution">
    <text evidence="2">The sequence shown here is derived from an EMBL/GenBank/DDBJ whole genome shotgun (WGS) entry which is preliminary data.</text>
</comment>
<sequence>MKKIEVYTKKELTSAKDEGYEEIIVRGKLAKKLKKGSKITKLSKVKLGILIAALGVSILPIPGGSAGIAGVTRLALLNTAKTATTATTANTATMFTGLEIAAMITASTIGISTIIALFKDYEEISFDKDKLILRKKQKEI</sequence>
<feature type="transmembrane region" description="Helical" evidence="1">
    <location>
        <begin position="100"/>
        <end position="118"/>
    </location>
</feature>
<evidence type="ECO:0000313" key="2">
    <source>
        <dbReference type="EMBL" id="GAA3717418.1"/>
    </source>
</evidence>
<dbReference type="Proteomes" id="UP001500920">
    <property type="component" value="Unassembled WGS sequence"/>
</dbReference>
<dbReference type="EMBL" id="BAABCK010000012">
    <property type="protein sequence ID" value="GAA3717418.1"/>
    <property type="molecule type" value="Genomic_DNA"/>
</dbReference>
<keyword evidence="1" id="KW-0472">Membrane</keyword>
<organism evidence="2 3">
    <name type="scientific">Salinicoccus jeotgali</name>
    <dbReference type="NCBI Taxonomy" id="381634"/>
    <lineage>
        <taxon>Bacteria</taxon>
        <taxon>Bacillati</taxon>
        <taxon>Bacillota</taxon>
        <taxon>Bacilli</taxon>
        <taxon>Bacillales</taxon>
        <taxon>Staphylococcaceae</taxon>
        <taxon>Salinicoccus</taxon>
    </lineage>
</organism>
<name>A0ABP7EFF1_9STAP</name>